<dbReference type="InterPro" id="IPR023214">
    <property type="entry name" value="HAD_sf"/>
</dbReference>
<reference evidence="1" key="1">
    <citation type="submission" date="2020-02" db="EMBL/GenBank/DDBJ databases">
        <authorList>
            <person name="Meier V. D."/>
        </authorList>
    </citation>
    <scope>NUCLEOTIDE SEQUENCE</scope>
    <source>
        <strain evidence="1">AVDCRST_MAG34</strain>
    </source>
</reference>
<accession>A0A6J4L2G6</accession>
<organism evidence="1">
    <name type="scientific">uncultured Nocardioidaceae bacterium</name>
    <dbReference type="NCBI Taxonomy" id="253824"/>
    <lineage>
        <taxon>Bacteria</taxon>
        <taxon>Bacillati</taxon>
        <taxon>Actinomycetota</taxon>
        <taxon>Actinomycetes</taxon>
        <taxon>Propionibacteriales</taxon>
        <taxon>Nocardioidaceae</taxon>
        <taxon>environmental samples</taxon>
    </lineage>
</organism>
<dbReference type="GO" id="GO:0016791">
    <property type="term" value="F:phosphatase activity"/>
    <property type="evidence" value="ECO:0007669"/>
    <property type="project" value="TreeGrafter"/>
</dbReference>
<dbReference type="AlphaFoldDB" id="A0A6J4L2G6"/>
<protein>
    <submittedName>
        <fullName evidence="1">Hydrolase, HAD superfamily</fullName>
    </submittedName>
</protein>
<dbReference type="InterPro" id="IPR036412">
    <property type="entry name" value="HAD-like_sf"/>
</dbReference>
<dbReference type="PANTHER" id="PTHR10000:SF8">
    <property type="entry name" value="HAD SUPERFAMILY HYDROLASE-LIKE, TYPE 3"/>
    <property type="match status" value="1"/>
</dbReference>
<dbReference type="NCBIfam" id="TIGR00099">
    <property type="entry name" value="Cof-subfamily"/>
    <property type="match status" value="1"/>
</dbReference>
<evidence type="ECO:0000313" key="1">
    <source>
        <dbReference type="EMBL" id="CAA9320316.1"/>
    </source>
</evidence>
<dbReference type="GO" id="GO:0000287">
    <property type="term" value="F:magnesium ion binding"/>
    <property type="evidence" value="ECO:0007669"/>
    <property type="project" value="TreeGrafter"/>
</dbReference>
<dbReference type="Gene3D" id="3.30.1240.10">
    <property type="match status" value="1"/>
</dbReference>
<dbReference type="CDD" id="cd07516">
    <property type="entry name" value="HAD_Pase"/>
    <property type="match status" value="1"/>
</dbReference>
<dbReference type="NCBIfam" id="TIGR01484">
    <property type="entry name" value="HAD-SF-IIB"/>
    <property type="match status" value="1"/>
</dbReference>
<dbReference type="InterPro" id="IPR000150">
    <property type="entry name" value="Cof"/>
</dbReference>
<dbReference type="EMBL" id="CADCUI010000001">
    <property type="protein sequence ID" value="CAA9320316.1"/>
    <property type="molecule type" value="Genomic_DNA"/>
</dbReference>
<dbReference type="SUPFAM" id="SSF56784">
    <property type="entry name" value="HAD-like"/>
    <property type="match status" value="1"/>
</dbReference>
<gene>
    <name evidence="1" type="ORF">AVDCRST_MAG34-1396</name>
</gene>
<dbReference type="InterPro" id="IPR006379">
    <property type="entry name" value="HAD-SF_hydro_IIB"/>
</dbReference>
<name>A0A6J4L2G6_9ACTN</name>
<dbReference type="GO" id="GO:0005829">
    <property type="term" value="C:cytosol"/>
    <property type="evidence" value="ECO:0007669"/>
    <property type="project" value="TreeGrafter"/>
</dbReference>
<proteinExistence type="predicted"/>
<dbReference type="Gene3D" id="3.40.50.1000">
    <property type="entry name" value="HAD superfamily/HAD-like"/>
    <property type="match status" value="1"/>
</dbReference>
<keyword evidence="1" id="KW-0378">Hydrolase</keyword>
<dbReference type="Pfam" id="PF08282">
    <property type="entry name" value="Hydrolase_3"/>
    <property type="match status" value="1"/>
</dbReference>
<dbReference type="PANTHER" id="PTHR10000">
    <property type="entry name" value="PHOSPHOSERINE PHOSPHATASE"/>
    <property type="match status" value="1"/>
</dbReference>
<sequence length="287" mass="30628">MKAGSRDTEHEASHVQGVRGAKDVGLRLVATDLDGTLLHTDGTVTDRTRGVLEAVEQRGITVVFLTGRPVRWMDALWHHVGEHGLAVCSNGGIVYDVAAHAVAQARPIPREVGLEVAGLIRAALPGSTFALERTTGFGREPDFVPSVHEQRSEVVVGPLEDVFDETVVKMLALHPDLGPEDYWAQVGQLVGPLVTTTWSSTTALIEMSAAGVTKASTLALLCEELGISPTEVVAFGDMPNDVAMLQWAGTSYAMANAHPLTAAAADRIAPRNDEDGVARVLEELFLR</sequence>